<evidence type="ECO:0000313" key="3">
    <source>
        <dbReference type="Proteomes" id="UP000816034"/>
    </source>
</evidence>
<gene>
    <name evidence="2" type="ORF">C9374_013052</name>
</gene>
<dbReference type="GeneID" id="68105505"/>
<protein>
    <recommendedName>
        <fullName evidence="4">PH domain-containing protein</fullName>
    </recommendedName>
</protein>
<accession>A0AA88G687</accession>
<keyword evidence="3" id="KW-1185">Reference proteome</keyword>
<feature type="region of interest" description="Disordered" evidence="1">
    <location>
        <begin position="115"/>
        <end position="155"/>
    </location>
</feature>
<comment type="caution">
    <text evidence="2">The sequence shown here is derived from an EMBL/GenBank/DDBJ whole genome shotgun (WGS) entry which is preliminary data.</text>
</comment>
<proteinExistence type="predicted"/>
<dbReference type="AlphaFoldDB" id="A0AA88G687"/>
<evidence type="ECO:0000313" key="2">
    <source>
        <dbReference type="EMBL" id="KAG2372930.1"/>
    </source>
</evidence>
<dbReference type="EMBL" id="PYSW02000064">
    <property type="protein sequence ID" value="KAG2372930.1"/>
    <property type="molecule type" value="Genomic_DNA"/>
</dbReference>
<evidence type="ECO:0008006" key="4">
    <source>
        <dbReference type="Google" id="ProtNLM"/>
    </source>
</evidence>
<evidence type="ECO:0000256" key="1">
    <source>
        <dbReference type="SAM" id="MobiDB-lite"/>
    </source>
</evidence>
<reference evidence="2 3" key="1">
    <citation type="journal article" date="2018" name="BMC Genomics">
        <title>The genome of Naegleria lovaniensis, the basis for a comparative approach to unravel pathogenicity factors of the human pathogenic amoeba N. fowleri.</title>
        <authorList>
            <person name="Liechti N."/>
            <person name="Schurch N."/>
            <person name="Bruggmann R."/>
            <person name="Wittwer M."/>
        </authorList>
    </citation>
    <scope>NUCLEOTIDE SEQUENCE [LARGE SCALE GENOMIC DNA]</scope>
    <source>
        <strain evidence="2 3">ATCC 30569</strain>
    </source>
</reference>
<dbReference type="Proteomes" id="UP000816034">
    <property type="component" value="Unassembled WGS sequence"/>
</dbReference>
<name>A0AA88G687_NAELO</name>
<feature type="compositionally biased region" description="Low complexity" evidence="1">
    <location>
        <begin position="115"/>
        <end position="153"/>
    </location>
</feature>
<dbReference type="RefSeq" id="XP_044542104.1">
    <property type="nucleotide sequence ID" value="XM_044688886.1"/>
</dbReference>
<sequence length="187" mass="20906">MTADRGLRVDYTHFIFFTFSEIDAKTEEELNDDERKDFTIRTFLKSSIYTFKFEAINGTERIKWEKDLKELIEMEHARCKKYGIKTFGTHIDEMSAREKSTRATISVHTTTASVSASSLNNNNDSSPTVTFADTTTSTSTAASGSSNSGSTLTNNPIVSLRQHLSNAVNKEETSIMIRRASSAEHIS</sequence>
<organism evidence="2 3">
    <name type="scientific">Naegleria lovaniensis</name>
    <name type="common">Amoeba</name>
    <dbReference type="NCBI Taxonomy" id="51637"/>
    <lineage>
        <taxon>Eukaryota</taxon>
        <taxon>Discoba</taxon>
        <taxon>Heterolobosea</taxon>
        <taxon>Tetramitia</taxon>
        <taxon>Eutetramitia</taxon>
        <taxon>Vahlkampfiidae</taxon>
        <taxon>Naegleria</taxon>
    </lineage>
</organism>